<dbReference type="AlphaFoldDB" id="A0A8K0NET7"/>
<evidence type="ECO:0000313" key="3">
    <source>
        <dbReference type="Proteomes" id="UP000811619"/>
    </source>
</evidence>
<name>A0A8K0NET7_9HYPO</name>
<sequence length="75" mass="8407">MASTFSTCCQEALASLLAVLRQQRASMLMTENLGRNEWFLANIIGRSKPYQRGSHEIGSSPDQRRTLSGIHRTEP</sequence>
<dbReference type="Proteomes" id="UP000811619">
    <property type="component" value="Unassembled WGS sequence"/>
</dbReference>
<reference evidence="2" key="1">
    <citation type="journal article" date="2020" name="bioRxiv">
        <title>Whole genome comparisons of ergot fungi reveals the divergence and evolution of species within the genus Claviceps are the result of varying mechanisms driving genome evolution and host range expansion.</title>
        <authorList>
            <person name="Wyka S.A."/>
            <person name="Mondo S.J."/>
            <person name="Liu M."/>
            <person name="Dettman J."/>
            <person name="Nalam V."/>
            <person name="Broders K.D."/>
        </authorList>
    </citation>
    <scope>NUCLEOTIDE SEQUENCE</scope>
    <source>
        <strain evidence="2">CCC 489</strain>
    </source>
</reference>
<accession>A0A8K0NET7</accession>
<comment type="caution">
    <text evidence="2">The sequence shown here is derived from an EMBL/GenBank/DDBJ whole genome shotgun (WGS) entry which is preliminary data.</text>
</comment>
<keyword evidence="3" id="KW-1185">Reference proteome</keyword>
<dbReference type="EMBL" id="SRPY01001012">
    <property type="protein sequence ID" value="KAG5915212.1"/>
    <property type="molecule type" value="Genomic_DNA"/>
</dbReference>
<organism evidence="2 3">
    <name type="scientific">Claviceps africana</name>
    <dbReference type="NCBI Taxonomy" id="83212"/>
    <lineage>
        <taxon>Eukaryota</taxon>
        <taxon>Fungi</taxon>
        <taxon>Dikarya</taxon>
        <taxon>Ascomycota</taxon>
        <taxon>Pezizomycotina</taxon>
        <taxon>Sordariomycetes</taxon>
        <taxon>Hypocreomycetidae</taxon>
        <taxon>Hypocreales</taxon>
        <taxon>Clavicipitaceae</taxon>
        <taxon>Claviceps</taxon>
    </lineage>
</organism>
<feature type="region of interest" description="Disordered" evidence="1">
    <location>
        <begin position="50"/>
        <end position="75"/>
    </location>
</feature>
<evidence type="ECO:0000313" key="2">
    <source>
        <dbReference type="EMBL" id="KAG5915212.1"/>
    </source>
</evidence>
<protein>
    <submittedName>
        <fullName evidence="2">Uncharacterized protein</fullName>
    </submittedName>
</protein>
<proteinExistence type="predicted"/>
<gene>
    <name evidence="2" type="ORF">E4U42_000102</name>
</gene>
<evidence type="ECO:0000256" key="1">
    <source>
        <dbReference type="SAM" id="MobiDB-lite"/>
    </source>
</evidence>